<keyword evidence="1" id="KW-0378">Hydrolase</keyword>
<organism evidence="2">
    <name type="scientific">Propionibacterium freudenreichii subsp. freudenreichii</name>
    <dbReference type="NCBI Taxonomy" id="66712"/>
    <lineage>
        <taxon>Bacteria</taxon>
        <taxon>Bacillati</taxon>
        <taxon>Actinomycetota</taxon>
        <taxon>Actinomycetes</taxon>
        <taxon>Propionibacteriales</taxon>
        <taxon>Propionibacteriaceae</taxon>
        <taxon>Propionibacterium</taxon>
    </lineage>
</organism>
<gene>
    <name evidence="2" type="primary">srtA</name>
    <name evidence="2" type="ORF">PFCIRM138_05645</name>
</gene>
<sequence>MSSARRARRPSVFTLVVVGVVALVLVLGAAAAWQVWGSTRSAHNRAARALASFPASCDSQATDAVIGVLTIDAIGVREPIARGTDNKALGSGAGWYATTGQPGQAGNFALAGYRITHGAPLERLLELNKGDVITVDSCSGSFRYAVEVAPRDLTVHADDSWVLDAVPGHAGQIPTDSLLTITADQDLVPTADRSVLFATLVH</sequence>
<dbReference type="Gene3D" id="2.40.260.10">
    <property type="entry name" value="Sortase"/>
    <property type="match status" value="1"/>
</dbReference>
<dbReference type="CDD" id="cd05830">
    <property type="entry name" value="Sortase_E"/>
    <property type="match status" value="1"/>
</dbReference>
<evidence type="ECO:0000256" key="1">
    <source>
        <dbReference type="ARBA" id="ARBA00022801"/>
    </source>
</evidence>
<evidence type="ECO:0000313" key="2">
    <source>
        <dbReference type="EMBL" id="CEP27722.1"/>
    </source>
</evidence>
<dbReference type="RefSeq" id="WP_013161766.1">
    <property type="nucleotide sequence ID" value="NZ_HG975494.1"/>
</dbReference>
<dbReference type="Pfam" id="PF04203">
    <property type="entry name" value="Sortase"/>
    <property type="match status" value="1"/>
</dbReference>
<protein>
    <submittedName>
        <fullName evidence="2">Sortase family protein</fullName>
    </submittedName>
</protein>
<dbReference type="GO" id="GO:0016787">
    <property type="term" value="F:hydrolase activity"/>
    <property type="evidence" value="ECO:0007669"/>
    <property type="project" value="UniProtKB-KW"/>
</dbReference>
<dbReference type="SUPFAM" id="SSF63817">
    <property type="entry name" value="Sortase"/>
    <property type="match status" value="1"/>
</dbReference>
<name>A0A068VT26_PROFF</name>
<dbReference type="InterPro" id="IPR042003">
    <property type="entry name" value="Sortase_E"/>
</dbReference>
<accession>A0A068VT26</accession>
<dbReference type="InterPro" id="IPR023365">
    <property type="entry name" value="Sortase_dom-sf"/>
</dbReference>
<proteinExistence type="predicted"/>
<dbReference type="InterPro" id="IPR005754">
    <property type="entry name" value="Sortase"/>
</dbReference>
<reference evidence="2" key="1">
    <citation type="submission" date="2014-08" db="EMBL/GenBank/DDBJ databases">
        <authorList>
            <person name="Falentin Helene"/>
        </authorList>
    </citation>
    <scope>NUCLEOTIDE SEQUENCE</scope>
</reference>
<dbReference type="AlphaFoldDB" id="A0A068VT26"/>
<dbReference type="EMBL" id="LM676443">
    <property type="protein sequence ID" value="CEP27722.1"/>
    <property type="molecule type" value="Genomic_DNA"/>
</dbReference>